<dbReference type="AlphaFoldDB" id="A0A918TDQ0"/>
<dbReference type="InterPro" id="IPR013425">
    <property type="entry name" value="Autotrns_rpt"/>
</dbReference>
<gene>
    <name evidence="2" type="ORF">GCM10007100_07550</name>
</gene>
<evidence type="ECO:0000313" key="2">
    <source>
        <dbReference type="EMBL" id="GHC44764.1"/>
    </source>
</evidence>
<dbReference type="EMBL" id="BMXI01000002">
    <property type="protein sequence ID" value="GHC44764.1"/>
    <property type="molecule type" value="Genomic_DNA"/>
</dbReference>
<reference evidence="2" key="2">
    <citation type="submission" date="2020-09" db="EMBL/GenBank/DDBJ databases">
        <authorList>
            <person name="Sun Q."/>
            <person name="Kim S."/>
        </authorList>
    </citation>
    <scope>NUCLEOTIDE SEQUENCE</scope>
    <source>
        <strain evidence="2">KCTC 12988</strain>
    </source>
</reference>
<comment type="caution">
    <text evidence="2">The sequence shown here is derived from an EMBL/GenBank/DDBJ whole genome shotgun (WGS) entry which is preliminary data.</text>
</comment>
<dbReference type="Gene3D" id="2.160.20.20">
    <property type="match status" value="1"/>
</dbReference>
<sequence>MASAAVLPVFLSETLLGAEIAKWDFVISGDSAQVANSHSSVLVTPVTMAGGVSHTQDSDSGAWRTRGYTGGEGYVEFSITAGMIQQVTLESLEFAAFARAASSSGGAWSEPEIILEYDVEPAFSNPVFAGALDMGDDLTEGAGEGPTYTSDASTFFSSDLVIEPMETYYFRLRASDAVGATASRNQIYFNATTDLTLSGQVNVASPALTWTGSESANWNTIELNFSEDGLPSLFETGDGVTIGTATDIVVDAGGITAGELYITNNSTATFELQGGDLVTDGVVKAGNSNFEIKGNVDTGSGVTLIADGTLQVDGGTLTTSGLVFSGGGELRIEAGGSVTNSADSYVLADMEGANLRTNSNITASVGRVVSDLRGSRFAKQGSGELIVTGDFTSSDGGPLHLDYNGGVMTFDGANAVALTDGEDYSSCQEGLNFIGSQVSFHGLKLGRNEEEPSDDRDGLVVIQGTGTRIESALDEGENVIYEAVRIDTALELFVPFGNNDFYFDFPIMGVGDFIKTGEGEVYFDAENTYTGDTIVQAGTLLCAEPSFGDTSRIEISGTGGIVLSFTGEDQVGKLVIEGEEMQPGIWGPRFTDAQFESDYLFGTGVLHVTGAEPSDYDDWVVEFGVEGEPAEDDDLDGVSNAAEYAFGTEPTSAGSVSPYQTDLDKATGLLSYTRRKPALSDLTYTYGYSTTLEGEFTSFAPIESSDGGDPVEVITLTLPSALLEEDALFVRVFAN</sequence>
<dbReference type="InterPro" id="IPR012332">
    <property type="entry name" value="Autotransporter_pectin_lyase_C"/>
</dbReference>
<keyword evidence="1" id="KW-0732">Signal</keyword>
<proteinExistence type="predicted"/>
<dbReference type="NCBIfam" id="TIGR02601">
    <property type="entry name" value="autotrns_rpt"/>
    <property type="match status" value="1"/>
</dbReference>
<protein>
    <submittedName>
        <fullName evidence="2">Uncharacterized protein</fullName>
    </submittedName>
</protein>
<keyword evidence="3" id="KW-1185">Reference proteome</keyword>
<organism evidence="2 3">
    <name type="scientific">Roseibacillus persicicus</name>
    <dbReference type="NCBI Taxonomy" id="454148"/>
    <lineage>
        <taxon>Bacteria</taxon>
        <taxon>Pseudomonadati</taxon>
        <taxon>Verrucomicrobiota</taxon>
        <taxon>Verrucomicrobiia</taxon>
        <taxon>Verrucomicrobiales</taxon>
        <taxon>Verrucomicrobiaceae</taxon>
        <taxon>Roseibacillus</taxon>
    </lineage>
</organism>
<evidence type="ECO:0000256" key="1">
    <source>
        <dbReference type="ARBA" id="ARBA00022729"/>
    </source>
</evidence>
<accession>A0A918TDQ0</accession>
<name>A0A918TDQ0_9BACT</name>
<evidence type="ECO:0000313" key="3">
    <source>
        <dbReference type="Proteomes" id="UP000644507"/>
    </source>
</evidence>
<reference evidence="2" key="1">
    <citation type="journal article" date="2014" name="Int. J. Syst. Evol. Microbiol.">
        <title>Complete genome sequence of Corynebacterium casei LMG S-19264T (=DSM 44701T), isolated from a smear-ripened cheese.</title>
        <authorList>
            <consortium name="US DOE Joint Genome Institute (JGI-PGF)"/>
            <person name="Walter F."/>
            <person name="Albersmeier A."/>
            <person name="Kalinowski J."/>
            <person name="Ruckert C."/>
        </authorList>
    </citation>
    <scope>NUCLEOTIDE SEQUENCE</scope>
    <source>
        <strain evidence="2">KCTC 12988</strain>
    </source>
</reference>
<dbReference type="Pfam" id="PF12951">
    <property type="entry name" value="PATR"/>
    <property type="match status" value="1"/>
</dbReference>
<dbReference type="Proteomes" id="UP000644507">
    <property type="component" value="Unassembled WGS sequence"/>
</dbReference>